<dbReference type="Gene3D" id="3.50.50.60">
    <property type="entry name" value="FAD/NAD(P)-binding domain"/>
    <property type="match status" value="1"/>
</dbReference>
<sequence>MQKPVWTQGKVLGGSSVLNFMIYNRGNRRDYDTWAAGGATGWSYDEVLPYFKKSEDNTNSSYVANGYHGTGGELTVSSAKYHSYVLEAFLEAGKEMGYNIVDSNAGEQTGFCPNQFTMRGKERWSTSKAFVIPVAGDRPNLHVSLFSMATRVLFEGKRAVGVTFVKDGVEQTALAAREVILSAGVANSPKLLMLSGVGPKEHLEEMKIPVLADLPVGSDLQDHVIVGGIGVHLRDPYNVGVSGVKAALDYYRYNTGSWTLPAGAEAVAFVKTKYANASEDYPDVEIMLIAVPPSSSFVETYLTGQGLKQEVYDQYYKPYRGEPSFQMIPMVMRPKSRGFVKLRSTDPKDPPIIDPKYYSHPDDVDVIVEVSNKKAALKNVVLK</sequence>
<evidence type="ECO:0000313" key="4">
    <source>
        <dbReference type="EMBL" id="KAK8764459.1"/>
    </source>
</evidence>
<dbReference type="Proteomes" id="UP001321473">
    <property type="component" value="Unassembled WGS sequence"/>
</dbReference>
<evidence type="ECO:0000313" key="5">
    <source>
        <dbReference type="Proteomes" id="UP001321473"/>
    </source>
</evidence>
<dbReference type="SUPFAM" id="SSF51905">
    <property type="entry name" value="FAD/NAD(P)-binding domain"/>
    <property type="match status" value="1"/>
</dbReference>
<dbReference type="Gene3D" id="3.30.560.10">
    <property type="entry name" value="Glucose Oxidase, domain 3"/>
    <property type="match status" value="1"/>
</dbReference>
<accession>A0AAQ4DPR9</accession>
<comment type="similarity">
    <text evidence="1 2">Belongs to the GMC oxidoreductase family.</text>
</comment>
<dbReference type="InterPro" id="IPR007867">
    <property type="entry name" value="GMC_OxRtase_C"/>
</dbReference>
<evidence type="ECO:0000259" key="3">
    <source>
        <dbReference type="PROSITE" id="PS00623"/>
    </source>
</evidence>
<keyword evidence="5" id="KW-1185">Reference proteome</keyword>
<keyword evidence="2" id="KW-0274">FAD</keyword>
<dbReference type="InterPro" id="IPR012132">
    <property type="entry name" value="GMC_OxRdtase"/>
</dbReference>
<proteinExistence type="inferred from homology"/>
<evidence type="ECO:0000256" key="1">
    <source>
        <dbReference type="ARBA" id="ARBA00010790"/>
    </source>
</evidence>
<dbReference type="InterPro" id="IPR036188">
    <property type="entry name" value="FAD/NAD-bd_sf"/>
</dbReference>
<dbReference type="GO" id="GO:0050660">
    <property type="term" value="F:flavin adenine dinucleotide binding"/>
    <property type="evidence" value="ECO:0007669"/>
    <property type="project" value="InterPro"/>
</dbReference>
<dbReference type="EMBL" id="JARKHS020028222">
    <property type="protein sequence ID" value="KAK8764459.1"/>
    <property type="molecule type" value="Genomic_DNA"/>
</dbReference>
<dbReference type="InterPro" id="IPR000172">
    <property type="entry name" value="GMC_OxRdtase_N"/>
</dbReference>
<dbReference type="AlphaFoldDB" id="A0AAQ4DPR9"/>
<dbReference type="Pfam" id="PF00732">
    <property type="entry name" value="GMC_oxred_N"/>
    <property type="match status" value="1"/>
</dbReference>
<comment type="caution">
    <text evidence="4">The sequence shown here is derived from an EMBL/GenBank/DDBJ whole genome shotgun (WGS) entry which is preliminary data.</text>
</comment>
<name>A0AAQ4DPR9_AMBAM</name>
<dbReference type="SUPFAM" id="SSF54373">
    <property type="entry name" value="FAD-linked reductases, C-terminal domain"/>
    <property type="match status" value="1"/>
</dbReference>
<reference evidence="4 5" key="1">
    <citation type="journal article" date="2023" name="Arcadia Sci">
        <title>De novo assembly of a long-read Amblyomma americanum tick genome.</title>
        <authorList>
            <person name="Chou S."/>
            <person name="Poskanzer K.E."/>
            <person name="Rollins M."/>
            <person name="Thuy-Boun P.S."/>
        </authorList>
    </citation>
    <scope>NUCLEOTIDE SEQUENCE [LARGE SCALE GENOMIC DNA]</scope>
    <source>
        <strain evidence="4">F_SG_1</strain>
        <tissue evidence="4">Salivary glands</tissue>
    </source>
</reference>
<dbReference type="PANTHER" id="PTHR11552">
    <property type="entry name" value="GLUCOSE-METHANOL-CHOLINE GMC OXIDOREDUCTASE"/>
    <property type="match status" value="1"/>
</dbReference>
<gene>
    <name evidence="4" type="ORF">V5799_032932</name>
</gene>
<organism evidence="4 5">
    <name type="scientific">Amblyomma americanum</name>
    <name type="common">Lone star tick</name>
    <dbReference type="NCBI Taxonomy" id="6943"/>
    <lineage>
        <taxon>Eukaryota</taxon>
        <taxon>Metazoa</taxon>
        <taxon>Ecdysozoa</taxon>
        <taxon>Arthropoda</taxon>
        <taxon>Chelicerata</taxon>
        <taxon>Arachnida</taxon>
        <taxon>Acari</taxon>
        <taxon>Parasitiformes</taxon>
        <taxon>Ixodida</taxon>
        <taxon>Ixodoidea</taxon>
        <taxon>Ixodidae</taxon>
        <taxon>Amblyomminae</taxon>
        <taxon>Amblyomma</taxon>
    </lineage>
</organism>
<dbReference type="PROSITE" id="PS00623">
    <property type="entry name" value="GMC_OXRED_1"/>
    <property type="match status" value="1"/>
</dbReference>
<keyword evidence="2" id="KW-0285">Flavoprotein</keyword>
<evidence type="ECO:0000256" key="2">
    <source>
        <dbReference type="RuleBase" id="RU003968"/>
    </source>
</evidence>
<feature type="domain" description="Glucose-methanol-choline oxidoreductase N-terminal" evidence="3">
    <location>
        <begin position="9"/>
        <end position="32"/>
    </location>
</feature>
<dbReference type="Pfam" id="PF05199">
    <property type="entry name" value="GMC_oxred_C"/>
    <property type="match status" value="1"/>
</dbReference>
<dbReference type="PANTHER" id="PTHR11552:SF227">
    <property type="entry name" value="GLUCOSE DEHYDROGENASE [FAD, QUINONE]-LIKE PROTEIN"/>
    <property type="match status" value="1"/>
</dbReference>
<dbReference type="GO" id="GO:0016614">
    <property type="term" value="F:oxidoreductase activity, acting on CH-OH group of donors"/>
    <property type="evidence" value="ECO:0007669"/>
    <property type="project" value="InterPro"/>
</dbReference>
<protein>
    <recommendedName>
        <fullName evidence="3">Glucose-methanol-choline oxidoreductase N-terminal domain-containing protein</fullName>
    </recommendedName>
</protein>